<dbReference type="EMBL" id="MU032353">
    <property type="protein sequence ID" value="KAF3760306.1"/>
    <property type="molecule type" value="Genomic_DNA"/>
</dbReference>
<sequence length="196" mass="21490">MTGHFSFFFLVAIHQFGGGVGRSSRTTPSPCVAFANFGPLGFFLCASLGSDLMEQGLAAPSSYLGKGSGKQPQETQRPTPMFTICHPTMVSGYCSMSNYPFEDKSYCTYPWLGSPPICMSSLSANAGAEQELGEKETTLDACGFFPFEPYYIYRQDLKARPRTWTVSPLASDLWIKRASALSEEWLPLGGVWTDDV</sequence>
<reference evidence="2" key="1">
    <citation type="journal article" date="2020" name="Phytopathology">
        <title>Genome sequence of the chestnut blight fungus Cryphonectria parasitica EP155: A fundamental resource for an archetypical invasive plant pathogen.</title>
        <authorList>
            <person name="Crouch J.A."/>
            <person name="Dawe A."/>
            <person name="Aerts A."/>
            <person name="Barry K."/>
            <person name="Churchill A.C.L."/>
            <person name="Grimwood J."/>
            <person name="Hillman B."/>
            <person name="Milgroom M.G."/>
            <person name="Pangilinan J."/>
            <person name="Smith M."/>
            <person name="Salamov A."/>
            <person name="Schmutz J."/>
            <person name="Yadav J."/>
            <person name="Grigoriev I.V."/>
            <person name="Nuss D."/>
        </authorList>
    </citation>
    <scope>NUCLEOTIDE SEQUENCE</scope>
    <source>
        <strain evidence="2">EP155</strain>
    </source>
</reference>
<accession>A0A9P4XSW4</accession>
<keyword evidence="3" id="KW-1185">Reference proteome</keyword>
<organism evidence="2 3">
    <name type="scientific">Cryphonectria parasitica (strain ATCC 38755 / EP155)</name>
    <dbReference type="NCBI Taxonomy" id="660469"/>
    <lineage>
        <taxon>Eukaryota</taxon>
        <taxon>Fungi</taxon>
        <taxon>Dikarya</taxon>
        <taxon>Ascomycota</taxon>
        <taxon>Pezizomycotina</taxon>
        <taxon>Sordariomycetes</taxon>
        <taxon>Sordariomycetidae</taxon>
        <taxon>Diaporthales</taxon>
        <taxon>Cryphonectriaceae</taxon>
        <taxon>Cryphonectria-Endothia species complex</taxon>
        <taxon>Cryphonectria</taxon>
    </lineage>
</organism>
<name>A0A9P4XSW4_CRYP1</name>
<evidence type="ECO:0000256" key="1">
    <source>
        <dbReference type="SAM" id="SignalP"/>
    </source>
</evidence>
<keyword evidence="1" id="KW-0732">Signal</keyword>
<evidence type="ECO:0000313" key="3">
    <source>
        <dbReference type="Proteomes" id="UP000803844"/>
    </source>
</evidence>
<dbReference type="GeneID" id="63843053"/>
<comment type="caution">
    <text evidence="2">The sequence shown here is derived from an EMBL/GenBank/DDBJ whole genome shotgun (WGS) entry which is preliminary data.</text>
</comment>
<protein>
    <submittedName>
        <fullName evidence="2">Uncharacterized protein</fullName>
    </submittedName>
</protein>
<dbReference type="Proteomes" id="UP000803844">
    <property type="component" value="Unassembled WGS sequence"/>
</dbReference>
<dbReference type="RefSeq" id="XP_040771285.1">
    <property type="nucleotide sequence ID" value="XM_040925924.1"/>
</dbReference>
<proteinExistence type="predicted"/>
<evidence type="ECO:0000313" key="2">
    <source>
        <dbReference type="EMBL" id="KAF3760306.1"/>
    </source>
</evidence>
<gene>
    <name evidence="2" type="ORF">M406DRAFT_75968</name>
</gene>
<dbReference type="AlphaFoldDB" id="A0A9P4XSW4"/>
<feature type="signal peptide" evidence="1">
    <location>
        <begin position="1"/>
        <end position="21"/>
    </location>
</feature>
<feature type="chain" id="PRO_5040435052" evidence="1">
    <location>
        <begin position="22"/>
        <end position="196"/>
    </location>
</feature>